<evidence type="ECO:0000313" key="2">
    <source>
        <dbReference type="EMBL" id="GAH41082.1"/>
    </source>
</evidence>
<organism evidence="2">
    <name type="scientific">marine sediment metagenome</name>
    <dbReference type="NCBI Taxonomy" id="412755"/>
    <lineage>
        <taxon>unclassified sequences</taxon>
        <taxon>metagenomes</taxon>
        <taxon>ecological metagenomes</taxon>
    </lineage>
</organism>
<accession>X1F820</accession>
<keyword evidence="1" id="KW-0175">Coiled coil</keyword>
<gene>
    <name evidence="2" type="ORF">S03H2_22927</name>
</gene>
<name>X1F820_9ZZZZ</name>
<sequence length="57" mass="6653">MGAVEDKARELTKRLDEIQEEAKSLAETMPGLLRSLDEKVREAEIMIKKRRKVLNER</sequence>
<evidence type="ECO:0000256" key="1">
    <source>
        <dbReference type="SAM" id="Coils"/>
    </source>
</evidence>
<dbReference type="EMBL" id="BARU01012431">
    <property type="protein sequence ID" value="GAH41082.1"/>
    <property type="molecule type" value="Genomic_DNA"/>
</dbReference>
<dbReference type="AlphaFoldDB" id="X1F820"/>
<proteinExistence type="predicted"/>
<comment type="caution">
    <text evidence="2">The sequence shown here is derived from an EMBL/GenBank/DDBJ whole genome shotgun (WGS) entry which is preliminary data.</text>
</comment>
<protein>
    <submittedName>
        <fullName evidence="2">Uncharacterized protein</fullName>
    </submittedName>
</protein>
<reference evidence="2" key="1">
    <citation type="journal article" date="2014" name="Front. Microbiol.">
        <title>High frequency of phylogenetically diverse reductive dehalogenase-homologous genes in deep subseafloor sedimentary metagenomes.</title>
        <authorList>
            <person name="Kawai M."/>
            <person name="Futagami T."/>
            <person name="Toyoda A."/>
            <person name="Takaki Y."/>
            <person name="Nishi S."/>
            <person name="Hori S."/>
            <person name="Arai W."/>
            <person name="Tsubouchi T."/>
            <person name="Morono Y."/>
            <person name="Uchiyama I."/>
            <person name="Ito T."/>
            <person name="Fujiyama A."/>
            <person name="Inagaki F."/>
            <person name="Takami H."/>
        </authorList>
    </citation>
    <scope>NUCLEOTIDE SEQUENCE</scope>
    <source>
        <strain evidence="2">Expedition CK06-06</strain>
    </source>
</reference>
<feature type="coiled-coil region" evidence="1">
    <location>
        <begin position="1"/>
        <end position="28"/>
    </location>
</feature>